<organism evidence="1 2">
    <name type="scientific">Bacillus cereus</name>
    <dbReference type="NCBI Taxonomy" id="1396"/>
    <lineage>
        <taxon>Bacteria</taxon>
        <taxon>Bacillati</taxon>
        <taxon>Bacillota</taxon>
        <taxon>Bacilli</taxon>
        <taxon>Bacillales</taxon>
        <taxon>Bacillaceae</taxon>
        <taxon>Bacillus</taxon>
        <taxon>Bacillus cereus group</taxon>
    </lineage>
</organism>
<protein>
    <submittedName>
        <fullName evidence="1">Uncharacterized protein</fullName>
    </submittedName>
</protein>
<gene>
    <name evidence="1" type="ORF">B4082_3601</name>
</gene>
<accession>A0A161T394</accession>
<comment type="caution">
    <text evidence="1">The sequence shown here is derived from an EMBL/GenBank/DDBJ whole genome shotgun (WGS) entry which is preliminary data.</text>
</comment>
<name>A0A161T394_BACCE</name>
<dbReference type="AlphaFoldDB" id="A0A161T394"/>
<dbReference type="Proteomes" id="UP000076501">
    <property type="component" value="Unassembled WGS sequence"/>
</dbReference>
<proteinExistence type="predicted"/>
<evidence type="ECO:0000313" key="1">
    <source>
        <dbReference type="EMBL" id="KZD31856.1"/>
    </source>
</evidence>
<dbReference type="PATRIC" id="fig|1396.539.peg.2833"/>
<reference evidence="1 2" key="1">
    <citation type="submission" date="2015-09" db="EMBL/GenBank/DDBJ databases">
        <title>Bacillus cereus food isolates.</title>
        <authorList>
            <person name="Boekhorst J."/>
        </authorList>
    </citation>
    <scope>NUCLEOTIDE SEQUENCE [LARGE SCALE GENOMIC DNA]</scope>
    <source>
        <strain evidence="1 2">B4082</strain>
    </source>
</reference>
<evidence type="ECO:0000313" key="2">
    <source>
        <dbReference type="Proteomes" id="UP000076501"/>
    </source>
</evidence>
<dbReference type="EMBL" id="LJKA01000053">
    <property type="protein sequence ID" value="KZD31856.1"/>
    <property type="molecule type" value="Genomic_DNA"/>
</dbReference>
<sequence>MKNKRQPELKFFYPYQLFYWKNVLKADFSMRENPLFQYSIFKK</sequence>